<proteinExistence type="predicted"/>
<keyword evidence="2" id="KW-1133">Transmembrane helix</keyword>
<keyword evidence="2" id="KW-0812">Transmembrane</keyword>
<feature type="compositionally biased region" description="Basic and acidic residues" evidence="1">
    <location>
        <begin position="125"/>
        <end position="135"/>
    </location>
</feature>
<name>A0ABQ2VUX1_9ACTN</name>
<dbReference type="EMBL" id="BMTF01000003">
    <property type="protein sequence ID" value="GGV77218.1"/>
    <property type="molecule type" value="Genomic_DNA"/>
</dbReference>
<evidence type="ECO:0000313" key="4">
    <source>
        <dbReference type="Proteomes" id="UP000660675"/>
    </source>
</evidence>
<feature type="region of interest" description="Disordered" evidence="1">
    <location>
        <begin position="122"/>
        <end position="160"/>
    </location>
</feature>
<sequence>MALRGTGAVCALASAVLHLMLVPSHLTEMPYIGVLFLIGSVVLLAVAAGLLLHQRPFGAWLIGAVTSIGMIAGFLLSRTVGLPDYRETSWEPPYGVLCLIAEVVFVLAFLAWLRADGTDEGTGISRERQSNKRPDTYSVQKPLRREAHGDLQASDPRRTP</sequence>
<feature type="transmembrane region" description="Helical" evidence="2">
    <location>
        <begin position="59"/>
        <end position="81"/>
    </location>
</feature>
<dbReference type="Proteomes" id="UP000660675">
    <property type="component" value="Unassembled WGS sequence"/>
</dbReference>
<reference evidence="4" key="1">
    <citation type="journal article" date="2019" name="Int. J. Syst. Evol. Microbiol.">
        <title>The Global Catalogue of Microorganisms (GCM) 10K type strain sequencing project: providing services to taxonomists for standard genome sequencing and annotation.</title>
        <authorList>
            <consortium name="The Broad Institute Genomics Platform"/>
            <consortium name="The Broad Institute Genome Sequencing Center for Infectious Disease"/>
            <person name="Wu L."/>
            <person name="Ma J."/>
        </authorList>
    </citation>
    <scope>NUCLEOTIDE SEQUENCE [LARGE SCALE GENOMIC DNA]</scope>
    <source>
        <strain evidence="4">JCM 4376</strain>
    </source>
</reference>
<protein>
    <submittedName>
        <fullName evidence="3">Uncharacterized protein</fullName>
    </submittedName>
</protein>
<evidence type="ECO:0000256" key="1">
    <source>
        <dbReference type="SAM" id="MobiDB-lite"/>
    </source>
</evidence>
<keyword evidence="4" id="KW-1185">Reference proteome</keyword>
<comment type="caution">
    <text evidence="3">The sequence shown here is derived from an EMBL/GenBank/DDBJ whole genome shotgun (WGS) entry which is preliminary data.</text>
</comment>
<keyword evidence="2" id="KW-0472">Membrane</keyword>
<evidence type="ECO:0000313" key="3">
    <source>
        <dbReference type="EMBL" id="GGV77218.1"/>
    </source>
</evidence>
<organism evidence="3 4">
    <name type="scientific">Streptomyces gelaticus</name>
    <dbReference type="NCBI Taxonomy" id="285446"/>
    <lineage>
        <taxon>Bacteria</taxon>
        <taxon>Bacillati</taxon>
        <taxon>Actinomycetota</taxon>
        <taxon>Actinomycetes</taxon>
        <taxon>Kitasatosporales</taxon>
        <taxon>Streptomycetaceae</taxon>
        <taxon>Streptomyces</taxon>
    </lineage>
</organism>
<accession>A0ABQ2VUX1</accession>
<evidence type="ECO:0000256" key="2">
    <source>
        <dbReference type="SAM" id="Phobius"/>
    </source>
</evidence>
<gene>
    <name evidence="3" type="ORF">GCM10015535_09980</name>
</gene>
<feature type="transmembrane region" description="Helical" evidence="2">
    <location>
        <begin position="93"/>
        <end position="113"/>
    </location>
</feature>
<feature type="compositionally biased region" description="Basic and acidic residues" evidence="1">
    <location>
        <begin position="143"/>
        <end position="160"/>
    </location>
</feature>
<feature type="transmembrane region" description="Helical" evidence="2">
    <location>
        <begin position="31"/>
        <end position="52"/>
    </location>
</feature>